<keyword evidence="3" id="KW-1185">Reference proteome</keyword>
<proteinExistence type="predicted"/>
<comment type="caution">
    <text evidence="2">The sequence shown here is derived from an EMBL/GenBank/DDBJ whole genome shotgun (WGS) entry which is preliminary data.</text>
</comment>
<name>C6PYE3_9CLOT</name>
<reference evidence="2 3" key="1">
    <citation type="submission" date="2009-06" db="EMBL/GenBank/DDBJ databases">
        <title>The draft genome of Clostridium carboxidivorans P7.</title>
        <authorList>
            <consortium name="US DOE Joint Genome Institute (JGI-PGF)"/>
            <person name="Lucas S."/>
            <person name="Copeland A."/>
            <person name="Lapidus A."/>
            <person name="Glavina del Rio T."/>
            <person name="Tice H."/>
            <person name="Bruce D."/>
            <person name="Goodwin L."/>
            <person name="Pitluck S."/>
            <person name="Larimer F."/>
            <person name="Land M.L."/>
            <person name="Hauser L."/>
            <person name="Hemme C.L."/>
        </authorList>
    </citation>
    <scope>NUCLEOTIDE SEQUENCE [LARGE SCALE GENOMIC DNA]</scope>
    <source>
        <strain evidence="2 3">P7</strain>
    </source>
</reference>
<dbReference type="AlphaFoldDB" id="C6PYE3"/>
<organism evidence="2 3">
    <name type="scientific">Clostridium carboxidivorans P7</name>
    <dbReference type="NCBI Taxonomy" id="536227"/>
    <lineage>
        <taxon>Bacteria</taxon>
        <taxon>Bacillati</taxon>
        <taxon>Bacillota</taxon>
        <taxon>Clostridia</taxon>
        <taxon>Eubacteriales</taxon>
        <taxon>Clostridiaceae</taxon>
        <taxon>Clostridium</taxon>
    </lineage>
</organism>
<gene>
    <name evidence="2" type="ORF">CcarbDRAFT_3810</name>
</gene>
<dbReference type="PANTHER" id="PTHR42994">
    <property type="entry name" value="PEPTIDASE T"/>
    <property type="match status" value="1"/>
</dbReference>
<accession>C6PYE3</accession>
<comment type="cofactor">
    <cofactor evidence="1">
        <name>Zn(2+)</name>
        <dbReference type="ChEBI" id="CHEBI:29105"/>
    </cofactor>
</comment>
<protein>
    <submittedName>
        <fullName evidence="2">M20 family peptidase</fullName>
    </submittedName>
</protein>
<evidence type="ECO:0000313" key="3">
    <source>
        <dbReference type="Proteomes" id="UP000004198"/>
    </source>
</evidence>
<dbReference type="eggNOG" id="COG4187">
    <property type="taxonomic scope" value="Bacteria"/>
</dbReference>
<dbReference type="EMBL" id="ACVI01000077">
    <property type="protein sequence ID" value="EET85764.1"/>
    <property type="molecule type" value="Genomic_DNA"/>
</dbReference>
<dbReference type="Proteomes" id="UP000004198">
    <property type="component" value="Unassembled WGS sequence"/>
</dbReference>
<evidence type="ECO:0000313" key="2">
    <source>
        <dbReference type="EMBL" id="EET85764.1"/>
    </source>
</evidence>
<dbReference type="PANTHER" id="PTHR42994:SF2">
    <property type="entry name" value="PEPTIDASE"/>
    <property type="match status" value="1"/>
</dbReference>
<evidence type="ECO:0000256" key="1">
    <source>
        <dbReference type="ARBA" id="ARBA00001947"/>
    </source>
</evidence>
<sequence>MKNYFCRLKVRNKNFESYMKEKVELWKKENKDNQTIAINIVKETYEKYDDKKTMIIVSFIPPYYPHKYLREEDAKDKKFINSIDKTIEYAHEKFNEKIIKEDFFMGISDLSYTGIENNKNISGLSSNIVGYGISYDLPLEALSKLSIPAIVFGGEGKDFHKYSERLNVPYTLNVVPELYEHIIYSLLQ</sequence>